<dbReference type="PANTHER" id="PTHR46877">
    <property type="entry name" value="EPH RECEPTOR A5"/>
    <property type="match status" value="1"/>
</dbReference>
<keyword evidence="4" id="KW-0597">Phosphoprotein</keyword>
<comment type="subcellular location">
    <subcellularLocation>
        <location evidence="1">Cell membrane</location>
        <topology evidence="1">Single-pass type I membrane protein</topology>
    </subcellularLocation>
</comment>
<keyword evidence="5" id="KW-0808">Transferase</keyword>
<dbReference type="Gene3D" id="2.60.40.10">
    <property type="entry name" value="Immunoglobulins"/>
    <property type="match status" value="2"/>
</dbReference>
<keyword evidence="20" id="KW-1015">Disulfide bond</keyword>
<dbReference type="InterPro" id="IPR027936">
    <property type="entry name" value="Eph_TM"/>
</dbReference>
<keyword evidence="16" id="KW-0325">Glycoprotein</keyword>
<keyword evidence="10" id="KW-0418">Kinase</keyword>
<dbReference type="Gene3D" id="2.60.120.260">
    <property type="entry name" value="Galactose-binding domain-like"/>
    <property type="match status" value="1"/>
</dbReference>
<keyword evidence="13 22" id="KW-0472">Membrane</keyword>
<evidence type="ECO:0000259" key="23">
    <source>
        <dbReference type="PROSITE" id="PS50011"/>
    </source>
</evidence>
<evidence type="ECO:0000256" key="17">
    <source>
        <dbReference type="ARBA" id="ARBA00051243"/>
    </source>
</evidence>
<keyword evidence="14" id="KW-0829">Tyrosine-protein kinase</keyword>
<dbReference type="FunFam" id="2.60.40.10:FF:000041">
    <property type="entry name" value="ephrin type-A receptor 3"/>
    <property type="match status" value="1"/>
</dbReference>
<dbReference type="Pfam" id="PF07699">
    <property type="entry name" value="Ephrin_rec_like"/>
    <property type="match status" value="1"/>
</dbReference>
<dbReference type="SUPFAM" id="SSF49265">
    <property type="entry name" value="Fibronectin type III"/>
    <property type="match status" value="1"/>
</dbReference>
<dbReference type="InterPro" id="IPR008979">
    <property type="entry name" value="Galactose-bd-like_sf"/>
</dbReference>
<dbReference type="GO" id="GO:0030425">
    <property type="term" value="C:dendrite"/>
    <property type="evidence" value="ECO:0007669"/>
    <property type="project" value="TreeGrafter"/>
</dbReference>
<dbReference type="InterPro" id="IPR001426">
    <property type="entry name" value="Tyr_kinase_rcpt_V_CS"/>
</dbReference>
<dbReference type="EC" id="2.7.10.1" evidence="2"/>
<dbReference type="PROSITE" id="PS00107">
    <property type="entry name" value="PROTEIN_KINASE_ATP"/>
    <property type="match status" value="1"/>
</dbReference>
<dbReference type="CDD" id="cd05066">
    <property type="entry name" value="PTKc_EphR_A"/>
    <property type="match status" value="1"/>
</dbReference>
<proteinExistence type="predicted"/>
<dbReference type="SMART" id="SM01411">
    <property type="entry name" value="Ephrin_rec_like"/>
    <property type="match status" value="1"/>
</dbReference>
<reference evidence="26" key="1">
    <citation type="submission" date="2025-08" db="UniProtKB">
        <authorList>
            <consortium name="Ensembl"/>
        </authorList>
    </citation>
    <scope>IDENTIFICATION</scope>
</reference>
<dbReference type="PRINTS" id="PR00109">
    <property type="entry name" value="TYRKINASE"/>
</dbReference>
<keyword evidence="7" id="KW-0732">Signal</keyword>
<dbReference type="PIRSF" id="PIRSF000666">
    <property type="entry name" value="TyrPK_ephrin_receptor"/>
    <property type="match status" value="1"/>
</dbReference>
<dbReference type="InterPro" id="IPR020635">
    <property type="entry name" value="Tyr_kinase_cat_dom"/>
</dbReference>
<feature type="domain" description="Fibronectin type-III" evidence="24">
    <location>
        <begin position="442"/>
        <end position="536"/>
    </location>
</feature>
<dbReference type="Pfam" id="PF01404">
    <property type="entry name" value="Ephrin_lbd"/>
    <property type="match status" value="1"/>
</dbReference>
<dbReference type="Proteomes" id="UP000694383">
    <property type="component" value="Unplaced"/>
</dbReference>
<dbReference type="PROSITE" id="PS00109">
    <property type="entry name" value="PROTEIN_KINASE_TYR"/>
    <property type="match status" value="1"/>
</dbReference>
<evidence type="ECO:0000313" key="27">
    <source>
        <dbReference type="Proteomes" id="UP000694383"/>
    </source>
</evidence>
<feature type="transmembrane region" description="Helical" evidence="22">
    <location>
        <begin position="545"/>
        <end position="567"/>
    </location>
</feature>
<dbReference type="PANTHER" id="PTHR46877:SF12">
    <property type="entry name" value="EPHRIN TYPE-A RECEPTOR 3"/>
    <property type="match status" value="1"/>
</dbReference>
<evidence type="ECO:0000313" key="26">
    <source>
        <dbReference type="Ensembl" id="ENSOSIP00000012617.1"/>
    </source>
</evidence>
<feature type="binding site" evidence="19 21">
    <location>
        <position position="677"/>
    </location>
    <ligand>
        <name>ATP</name>
        <dbReference type="ChEBI" id="CHEBI:30616"/>
    </ligand>
</feature>
<dbReference type="SMART" id="SM00219">
    <property type="entry name" value="TyrKc"/>
    <property type="match status" value="1"/>
</dbReference>
<dbReference type="FunFam" id="2.60.40.1770:FF:000001">
    <property type="entry name" value="Ephrin type-A receptor 5"/>
    <property type="match status" value="1"/>
</dbReference>
<name>A0A8C7XFS5_9TELE</name>
<keyword evidence="27" id="KW-1185">Reference proteome</keyword>
<keyword evidence="12 22" id="KW-1133">Transmembrane helix</keyword>
<dbReference type="Gene3D" id="2.60.40.1770">
    <property type="entry name" value="ephrin a2 ectodomain"/>
    <property type="match status" value="1"/>
</dbReference>
<dbReference type="Gene3D" id="1.10.510.10">
    <property type="entry name" value="Transferase(Phosphotransferase) domain 1"/>
    <property type="match status" value="1"/>
</dbReference>
<evidence type="ECO:0000256" key="10">
    <source>
        <dbReference type="ARBA" id="ARBA00022777"/>
    </source>
</evidence>
<feature type="binding site" evidence="19">
    <location>
        <begin position="651"/>
        <end position="659"/>
    </location>
    <ligand>
        <name>ATP</name>
        <dbReference type="ChEBI" id="CHEBI:30616"/>
    </ligand>
</feature>
<dbReference type="InterPro" id="IPR003961">
    <property type="entry name" value="FN3_dom"/>
</dbReference>
<evidence type="ECO:0000256" key="5">
    <source>
        <dbReference type="ARBA" id="ARBA00022679"/>
    </source>
</evidence>
<dbReference type="InterPro" id="IPR017441">
    <property type="entry name" value="Protein_kinase_ATP_BS"/>
</dbReference>
<evidence type="ECO:0000259" key="24">
    <source>
        <dbReference type="PROSITE" id="PS50853"/>
    </source>
</evidence>
<dbReference type="SMART" id="SM00615">
    <property type="entry name" value="EPH_lbd"/>
    <property type="match status" value="1"/>
</dbReference>
<feature type="active site" description="Proton acceptor" evidence="18">
    <location>
        <position position="770"/>
    </location>
</feature>
<evidence type="ECO:0000256" key="14">
    <source>
        <dbReference type="ARBA" id="ARBA00023137"/>
    </source>
</evidence>
<dbReference type="PRINTS" id="PR00014">
    <property type="entry name" value="FNTYPEIII"/>
</dbReference>
<evidence type="ECO:0000256" key="6">
    <source>
        <dbReference type="ARBA" id="ARBA00022692"/>
    </source>
</evidence>
<dbReference type="FunFam" id="2.60.120.260:FF:000001">
    <property type="entry name" value="Ephrin type-A receptor 7"/>
    <property type="match status" value="1"/>
</dbReference>
<dbReference type="PROSITE" id="PS00790">
    <property type="entry name" value="RECEPTOR_TYR_KIN_V_1"/>
    <property type="match status" value="1"/>
</dbReference>
<evidence type="ECO:0000256" key="20">
    <source>
        <dbReference type="PIRSR" id="PIRSR000666-3"/>
    </source>
</evidence>
<dbReference type="FunFam" id="3.30.200.20:FF:000001">
    <property type="entry name" value="Ephrin type-A receptor 5"/>
    <property type="match status" value="1"/>
</dbReference>
<dbReference type="FunFam" id="2.10.50.10:FF:000001">
    <property type="entry name" value="Ephrin type-A receptor 5"/>
    <property type="match status" value="1"/>
</dbReference>
<dbReference type="GeneTree" id="ENSGT00940000157088"/>
<keyword evidence="9 19" id="KW-0547">Nucleotide-binding</keyword>
<dbReference type="AlphaFoldDB" id="A0A8C7XFS5"/>
<evidence type="ECO:0000256" key="9">
    <source>
        <dbReference type="ARBA" id="ARBA00022741"/>
    </source>
</evidence>
<evidence type="ECO:0000256" key="19">
    <source>
        <dbReference type="PIRSR" id="PIRSR000666-2"/>
    </source>
</evidence>
<evidence type="ECO:0000256" key="12">
    <source>
        <dbReference type="ARBA" id="ARBA00022989"/>
    </source>
</evidence>
<dbReference type="PROSITE" id="PS00791">
    <property type="entry name" value="RECEPTOR_TYR_KIN_V_2"/>
    <property type="match status" value="1"/>
</dbReference>
<dbReference type="GO" id="GO:0005524">
    <property type="term" value="F:ATP binding"/>
    <property type="evidence" value="ECO:0007669"/>
    <property type="project" value="UniProtKB-UniRule"/>
</dbReference>
<evidence type="ECO:0000256" key="11">
    <source>
        <dbReference type="ARBA" id="ARBA00022840"/>
    </source>
</evidence>
<dbReference type="SMART" id="SM00060">
    <property type="entry name" value="FN3"/>
    <property type="match status" value="2"/>
</dbReference>
<dbReference type="Pfam" id="PF00041">
    <property type="entry name" value="fn3"/>
    <property type="match status" value="2"/>
</dbReference>
<comment type="catalytic activity">
    <reaction evidence="17">
        <text>L-tyrosyl-[protein] + ATP = O-phospho-L-tyrosyl-[protein] + ADP + H(+)</text>
        <dbReference type="Rhea" id="RHEA:10596"/>
        <dbReference type="Rhea" id="RHEA-COMP:10136"/>
        <dbReference type="Rhea" id="RHEA-COMP:20101"/>
        <dbReference type="ChEBI" id="CHEBI:15378"/>
        <dbReference type="ChEBI" id="CHEBI:30616"/>
        <dbReference type="ChEBI" id="CHEBI:46858"/>
        <dbReference type="ChEBI" id="CHEBI:61978"/>
        <dbReference type="ChEBI" id="CHEBI:456216"/>
        <dbReference type="EC" id="2.7.10.1"/>
    </reaction>
</comment>
<dbReference type="Pfam" id="PF25599">
    <property type="entry name" value="Ephrin_CRD"/>
    <property type="match status" value="1"/>
</dbReference>
<dbReference type="FunFam" id="2.60.40.10:FF:000045">
    <property type="entry name" value="Ephrin type-A receptor 5"/>
    <property type="match status" value="1"/>
</dbReference>
<feature type="disulfide bond" evidence="20">
    <location>
        <begin position="108"/>
        <end position="118"/>
    </location>
</feature>
<evidence type="ECO:0000256" key="7">
    <source>
        <dbReference type="ARBA" id="ARBA00022729"/>
    </source>
</evidence>
<dbReference type="InterPro" id="IPR011641">
    <property type="entry name" value="Tyr-kin_ephrin_A/B_rcpt-like"/>
</dbReference>
<keyword evidence="3" id="KW-1003">Cell membrane</keyword>
<dbReference type="InterPro" id="IPR000719">
    <property type="entry name" value="Prot_kinase_dom"/>
</dbReference>
<protein>
    <recommendedName>
        <fullName evidence="2">receptor protein-tyrosine kinase</fullName>
        <ecNumber evidence="2">2.7.10.1</ecNumber>
    </recommendedName>
</protein>
<evidence type="ECO:0000256" key="22">
    <source>
        <dbReference type="SAM" id="Phobius"/>
    </source>
</evidence>
<dbReference type="GO" id="GO:0005005">
    <property type="term" value="F:transmembrane-ephrin receptor activity"/>
    <property type="evidence" value="ECO:0007669"/>
    <property type="project" value="TreeGrafter"/>
</dbReference>
<dbReference type="FunFam" id="1.10.510.10:FF:000019">
    <property type="entry name" value="Ephrin type-A receptor 5"/>
    <property type="match status" value="1"/>
</dbReference>
<dbReference type="Ensembl" id="ENSOSIT00000013368.1">
    <property type="protein sequence ID" value="ENSOSIP00000012617.1"/>
    <property type="gene ID" value="ENSOSIG00000007259.1"/>
</dbReference>
<evidence type="ECO:0000256" key="8">
    <source>
        <dbReference type="ARBA" id="ARBA00022737"/>
    </source>
</evidence>
<dbReference type="GO" id="GO:0005886">
    <property type="term" value="C:plasma membrane"/>
    <property type="evidence" value="ECO:0007669"/>
    <property type="project" value="UniProtKB-SubCell"/>
</dbReference>
<dbReference type="CDD" id="cd00063">
    <property type="entry name" value="FN3"/>
    <property type="match status" value="2"/>
</dbReference>
<dbReference type="InterPro" id="IPR013783">
    <property type="entry name" value="Ig-like_fold"/>
</dbReference>
<evidence type="ECO:0000256" key="21">
    <source>
        <dbReference type="PROSITE-ProRule" id="PRU10141"/>
    </source>
</evidence>
<dbReference type="PROSITE" id="PS51550">
    <property type="entry name" value="EPH_LBD"/>
    <property type="match status" value="1"/>
</dbReference>
<dbReference type="InterPro" id="IPR001245">
    <property type="entry name" value="Ser-Thr/Tyr_kinase_cat_dom"/>
</dbReference>
<feature type="domain" description="Fibronectin type-III" evidence="24">
    <location>
        <begin position="327"/>
        <end position="441"/>
    </location>
</feature>
<dbReference type="InterPro" id="IPR001090">
    <property type="entry name" value="Ephrin_rcpt_lig-bd_dom"/>
</dbReference>
<dbReference type="Pfam" id="PF14575">
    <property type="entry name" value="EphA2_TM"/>
    <property type="match status" value="1"/>
</dbReference>
<dbReference type="InterPro" id="IPR011009">
    <property type="entry name" value="Kinase-like_dom_sf"/>
</dbReference>
<dbReference type="Pfam" id="PF07714">
    <property type="entry name" value="PK_Tyr_Ser-Thr"/>
    <property type="match status" value="1"/>
</dbReference>
<sequence length="954" mass="107143">MDCDLRSPLFLIHLFVSTFLPALCVIYPLNEVNLLDSKASQGELGWISYPSHGWEEISGVDEHYTPIRTFQVCNVMEYSQNNWLRTNWIPRQSAQKIYVELKFTLRDCNSIPLVLGTCKETFNLLYLETDDDQGSHFREHQYLKIDTIAADESFTQTDLGDRILKLNIEVREVGPLTKKGFYLAFQDVGACVALVSVRVYFKKCPYTVRNLASFPDTVPMDSQSLVEVKGSCVNHSKEEEPPRMYCSTEGEWLVPIGKCLCNQGYEERSSTCQTCRAGFYKSGFGNTECLKCPPHSFSHHEGSLHCVCEKNYFRAEGDPASMSCTRPPSAPRNVISSINETSVILEWSWPDNTGGRRDITFAVLCKRCRSVPADGSQRCEPCRSNVRFVPRATGLYNTTVTVTDLLAHTNYTFEIEAQNGVSSLAPQMRQYAAVTITTNQAAPSPVSGIRKEKTTRNSVSLAWQEPERPNGIILDYEIKYYEKEQETSYTILRARGCNVTLGGLKPNTAYLLQIRARTAAGYGASSTTFQFETTAFSISSESSQVVLIAISSAVAIILLTVLLYVLIGRSVHTLVWFRSLCFVLFNDSKLFAIHQTVNFINHLLHFSRSAAVRLPGIRTYIDPHTYEDPSQAVHEFAKELDASCIAIDKVVGAGEFGEVCSGRLRLPSKKEICVAIKTLKGGYTDKQRRDFLAEASIMGQFDHPNIIRLEGVVTRSKPVMIVTEYMENGSLDSFLRKHDAQFTGIQLVGMLRGIASGMKYLSDMGYVHRDLAARNILVNSNLVCKVSDFGLSRVLEDDPEGAYTTRGGKIPIRWTAPEAIAYRKFTSASDAWSYGIVLWEVMSYGERPYWEMSNQDVIKAVDEGYRLPPPMDCPATLYQLMLDCWQKERNNRPKFEQIVSILDKLIRNPGSLKITANTTSRYQKEIASMGSAADCNSIMEMSALITLTNDFLRK</sequence>
<keyword evidence="8" id="KW-0677">Repeat</keyword>
<dbReference type="PROSITE" id="PS50853">
    <property type="entry name" value="FN3"/>
    <property type="match status" value="2"/>
</dbReference>
<dbReference type="Gene3D" id="3.30.200.20">
    <property type="entry name" value="Phosphorylase Kinase, domain 1"/>
    <property type="match status" value="1"/>
</dbReference>
<evidence type="ECO:0000256" key="15">
    <source>
        <dbReference type="ARBA" id="ARBA00023170"/>
    </source>
</evidence>
<dbReference type="SUPFAM" id="SSF56112">
    <property type="entry name" value="Protein kinase-like (PK-like)"/>
    <property type="match status" value="1"/>
</dbReference>
<feature type="domain" description="Protein kinase" evidence="23">
    <location>
        <begin position="645"/>
        <end position="906"/>
    </location>
</feature>
<dbReference type="InterPro" id="IPR036116">
    <property type="entry name" value="FN3_sf"/>
</dbReference>
<dbReference type="SUPFAM" id="SSF57184">
    <property type="entry name" value="Growth factor receptor domain"/>
    <property type="match status" value="1"/>
</dbReference>
<evidence type="ECO:0000256" key="2">
    <source>
        <dbReference type="ARBA" id="ARBA00011902"/>
    </source>
</evidence>
<dbReference type="InterPro" id="IPR008266">
    <property type="entry name" value="Tyr_kinase_AS"/>
</dbReference>
<dbReference type="Gene3D" id="2.10.50.10">
    <property type="entry name" value="Tumor Necrosis Factor Receptor, subunit A, domain 2"/>
    <property type="match status" value="1"/>
</dbReference>
<evidence type="ECO:0000259" key="25">
    <source>
        <dbReference type="PROSITE" id="PS51550"/>
    </source>
</evidence>
<reference evidence="26" key="2">
    <citation type="submission" date="2025-09" db="UniProtKB">
        <authorList>
            <consortium name="Ensembl"/>
        </authorList>
    </citation>
    <scope>IDENTIFICATION</scope>
</reference>
<keyword evidence="6 22" id="KW-0812">Transmembrane</keyword>
<dbReference type="PROSITE" id="PS50011">
    <property type="entry name" value="PROTEIN_KINASE_DOM"/>
    <property type="match status" value="1"/>
</dbReference>
<evidence type="ECO:0000256" key="18">
    <source>
        <dbReference type="PIRSR" id="PIRSR000666-1"/>
    </source>
</evidence>
<evidence type="ECO:0000256" key="3">
    <source>
        <dbReference type="ARBA" id="ARBA00022475"/>
    </source>
</evidence>
<keyword evidence="11 19" id="KW-0067">ATP-binding</keyword>
<evidence type="ECO:0000256" key="1">
    <source>
        <dbReference type="ARBA" id="ARBA00004251"/>
    </source>
</evidence>
<evidence type="ECO:0000256" key="4">
    <source>
        <dbReference type="ARBA" id="ARBA00022553"/>
    </source>
</evidence>
<dbReference type="InterPro" id="IPR050449">
    <property type="entry name" value="Ephrin_rcpt_TKs"/>
</dbReference>
<feature type="disulfide bond" evidence="20">
    <location>
        <begin position="73"/>
        <end position="191"/>
    </location>
</feature>
<organism evidence="26 27">
    <name type="scientific">Oryzias sinensis</name>
    <name type="common">Chinese medaka</name>
    <dbReference type="NCBI Taxonomy" id="183150"/>
    <lineage>
        <taxon>Eukaryota</taxon>
        <taxon>Metazoa</taxon>
        <taxon>Chordata</taxon>
        <taxon>Craniata</taxon>
        <taxon>Vertebrata</taxon>
        <taxon>Euteleostomi</taxon>
        <taxon>Actinopterygii</taxon>
        <taxon>Neopterygii</taxon>
        <taxon>Teleostei</taxon>
        <taxon>Neoteleostei</taxon>
        <taxon>Acanthomorphata</taxon>
        <taxon>Ovalentaria</taxon>
        <taxon>Atherinomorphae</taxon>
        <taxon>Beloniformes</taxon>
        <taxon>Adrianichthyidae</taxon>
        <taxon>Oryziinae</taxon>
        <taxon>Oryzias</taxon>
    </lineage>
</organism>
<dbReference type="SUPFAM" id="SSF49785">
    <property type="entry name" value="Galactose-binding domain-like"/>
    <property type="match status" value="1"/>
</dbReference>
<dbReference type="InterPro" id="IPR016257">
    <property type="entry name" value="Tyr_kinase_ephrin_rcpt"/>
</dbReference>
<accession>A0A8C7XFS5</accession>
<dbReference type="GO" id="GO:0007411">
    <property type="term" value="P:axon guidance"/>
    <property type="evidence" value="ECO:0007669"/>
    <property type="project" value="TreeGrafter"/>
</dbReference>
<keyword evidence="15" id="KW-0675">Receptor</keyword>
<dbReference type="InterPro" id="IPR009030">
    <property type="entry name" value="Growth_fac_rcpt_cys_sf"/>
</dbReference>
<evidence type="ECO:0000256" key="13">
    <source>
        <dbReference type="ARBA" id="ARBA00023136"/>
    </source>
</evidence>
<evidence type="ECO:0000256" key="16">
    <source>
        <dbReference type="ARBA" id="ARBA00023180"/>
    </source>
</evidence>
<feature type="domain" description="Eph LBD" evidence="25">
    <location>
        <begin position="31"/>
        <end position="209"/>
    </location>
</feature>